<dbReference type="GO" id="GO:0004519">
    <property type="term" value="F:endonuclease activity"/>
    <property type="evidence" value="ECO:0007669"/>
    <property type="project" value="UniProtKB-KW"/>
</dbReference>
<dbReference type="InterPro" id="IPR019287">
    <property type="entry name" value="Hday_junct_resolvase-rel_dom"/>
</dbReference>
<sequence>MGKLVQKVKDVNLIKRERNDAVKRSRAVIGGQFGEQVAPYLPDFPCNPGDARFIGKPVDFIAFKGCADKDEVEEILFVEVKSGSSTLSRRERQIKSAVEEGRVRFVEYRIS</sequence>
<accession>A0A840SFA9</accession>
<keyword evidence="3" id="KW-1185">Reference proteome</keyword>
<protein>
    <submittedName>
        <fullName evidence="2">Putative Holliday junction resolvase-like endonuclease</fullName>
    </submittedName>
</protein>
<evidence type="ECO:0000259" key="1">
    <source>
        <dbReference type="Pfam" id="PF10107"/>
    </source>
</evidence>
<gene>
    <name evidence="2" type="ORF">HNP77_001807</name>
</gene>
<dbReference type="AlphaFoldDB" id="A0A840SFA9"/>
<name>A0A840SFA9_9SPIR</name>
<dbReference type="RefSeq" id="WP_246428905.1">
    <property type="nucleotide sequence ID" value="NZ_JACHFR010000003.1"/>
</dbReference>
<evidence type="ECO:0000313" key="2">
    <source>
        <dbReference type="EMBL" id="MBB5219425.1"/>
    </source>
</evidence>
<dbReference type="Pfam" id="PF10107">
    <property type="entry name" value="Endonuc_Holl"/>
    <property type="match status" value="1"/>
</dbReference>
<reference evidence="2 3" key="1">
    <citation type="submission" date="2020-08" db="EMBL/GenBank/DDBJ databases">
        <title>Genomic Encyclopedia of Type Strains, Phase IV (KMG-IV): sequencing the most valuable type-strain genomes for metagenomic binning, comparative biology and taxonomic classification.</title>
        <authorList>
            <person name="Goeker M."/>
        </authorList>
    </citation>
    <scope>NUCLEOTIDE SEQUENCE [LARGE SCALE GENOMIC DNA]</scope>
    <source>
        <strain evidence="2 3">DSM 103679</strain>
    </source>
</reference>
<keyword evidence="2" id="KW-0255">Endonuclease</keyword>
<dbReference type="Proteomes" id="UP000578697">
    <property type="component" value="Unassembled WGS sequence"/>
</dbReference>
<proteinExistence type="predicted"/>
<feature type="domain" description="Holliday junction resolvase-related" evidence="1">
    <location>
        <begin position="14"/>
        <end position="109"/>
    </location>
</feature>
<keyword evidence="2" id="KW-0540">Nuclease</keyword>
<comment type="caution">
    <text evidence="2">The sequence shown here is derived from an EMBL/GenBank/DDBJ whole genome shotgun (WGS) entry which is preliminary data.</text>
</comment>
<evidence type="ECO:0000313" key="3">
    <source>
        <dbReference type="Proteomes" id="UP000578697"/>
    </source>
</evidence>
<keyword evidence="2" id="KW-0378">Hydrolase</keyword>
<dbReference type="EMBL" id="JACHFR010000003">
    <property type="protein sequence ID" value="MBB5219425.1"/>
    <property type="molecule type" value="Genomic_DNA"/>
</dbReference>
<organism evidence="2 3">
    <name type="scientific">Treponema rectale</name>
    <dbReference type="NCBI Taxonomy" id="744512"/>
    <lineage>
        <taxon>Bacteria</taxon>
        <taxon>Pseudomonadati</taxon>
        <taxon>Spirochaetota</taxon>
        <taxon>Spirochaetia</taxon>
        <taxon>Spirochaetales</taxon>
        <taxon>Treponemataceae</taxon>
        <taxon>Treponema</taxon>
    </lineage>
</organism>